<evidence type="ECO:0000256" key="1">
    <source>
        <dbReference type="SAM" id="Phobius"/>
    </source>
</evidence>
<evidence type="ECO:0000313" key="4">
    <source>
        <dbReference type="Proteomes" id="UP000268093"/>
    </source>
</evidence>
<dbReference type="Proteomes" id="UP000268093">
    <property type="component" value="Unassembled WGS sequence"/>
</dbReference>
<dbReference type="AlphaFoldDB" id="A0A433DGP3"/>
<dbReference type="PANTHER" id="PTHR12459:SF6">
    <property type="entry name" value="GB|AAD46013.1"/>
    <property type="match status" value="1"/>
</dbReference>
<accession>A0A433DGP3</accession>
<protein>
    <recommendedName>
        <fullName evidence="5">Transmembrane protein 135 N-terminal domain-containing protein</fullName>
    </recommendedName>
</protein>
<keyword evidence="4" id="KW-1185">Reference proteome</keyword>
<evidence type="ECO:0000256" key="2">
    <source>
        <dbReference type="SAM" id="SignalP"/>
    </source>
</evidence>
<keyword evidence="1" id="KW-0812">Transmembrane</keyword>
<feature type="signal peptide" evidence="2">
    <location>
        <begin position="1"/>
        <end position="23"/>
    </location>
</feature>
<sequence length="211" mass="24350">MGRLIFSFLILIFNYIFPRTNRAREITASCCTRCSTLAITRSSNVSTFDRRAPLLRINTTNLTDPTFSTPSRPVKLLTRTGIASLKSGAFFATFVSLYQYQICAHRNLFKAGWVSSNPKLLYYFAGVVCAAVSIFIEDKKRRSELALYVLPKAMQSLYEIMYQRKLMFRMKHFEIGMCSVAMGIIMAFYQHEPDVLSPFVRKVMYQFFQKN</sequence>
<dbReference type="EMBL" id="RBNI01001776">
    <property type="protein sequence ID" value="RUP50008.1"/>
    <property type="molecule type" value="Genomic_DNA"/>
</dbReference>
<keyword evidence="1" id="KW-1133">Transmembrane helix</keyword>
<proteinExistence type="predicted"/>
<dbReference type="OrthoDB" id="291792at2759"/>
<organism evidence="3 4">
    <name type="scientific">Jimgerdemannia flammicorona</name>
    <dbReference type="NCBI Taxonomy" id="994334"/>
    <lineage>
        <taxon>Eukaryota</taxon>
        <taxon>Fungi</taxon>
        <taxon>Fungi incertae sedis</taxon>
        <taxon>Mucoromycota</taxon>
        <taxon>Mucoromycotina</taxon>
        <taxon>Endogonomycetes</taxon>
        <taxon>Endogonales</taxon>
        <taxon>Endogonaceae</taxon>
        <taxon>Jimgerdemannia</taxon>
    </lineage>
</organism>
<feature type="chain" id="PRO_5019340853" description="Transmembrane protein 135 N-terminal domain-containing protein" evidence="2">
    <location>
        <begin position="24"/>
        <end position="211"/>
    </location>
</feature>
<keyword evidence="2" id="KW-0732">Signal</keyword>
<name>A0A433DGP3_9FUNG</name>
<dbReference type="InterPro" id="IPR026749">
    <property type="entry name" value="Tmem135"/>
</dbReference>
<feature type="transmembrane region" description="Helical" evidence="1">
    <location>
        <begin position="120"/>
        <end position="136"/>
    </location>
</feature>
<evidence type="ECO:0000313" key="3">
    <source>
        <dbReference type="EMBL" id="RUP50008.1"/>
    </source>
</evidence>
<gene>
    <name evidence="3" type="ORF">BC936DRAFT_140734</name>
</gene>
<dbReference type="PANTHER" id="PTHR12459">
    <property type="entry name" value="TRANSMEMBRANE PROTEIN 135-RELATED"/>
    <property type="match status" value="1"/>
</dbReference>
<evidence type="ECO:0008006" key="5">
    <source>
        <dbReference type="Google" id="ProtNLM"/>
    </source>
</evidence>
<keyword evidence="1" id="KW-0472">Membrane</keyword>
<feature type="transmembrane region" description="Helical" evidence="1">
    <location>
        <begin position="173"/>
        <end position="191"/>
    </location>
</feature>
<comment type="caution">
    <text evidence="3">The sequence shown here is derived from an EMBL/GenBank/DDBJ whole genome shotgun (WGS) entry which is preliminary data.</text>
</comment>
<reference evidence="3 4" key="1">
    <citation type="journal article" date="2018" name="New Phytol.">
        <title>Phylogenomics of Endogonaceae and evolution of mycorrhizas within Mucoromycota.</title>
        <authorList>
            <person name="Chang Y."/>
            <person name="Desiro A."/>
            <person name="Na H."/>
            <person name="Sandor L."/>
            <person name="Lipzen A."/>
            <person name="Clum A."/>
            <person name="Barry K."/>
            <person name="Grigoriev I.V."/>
            <person name="Martin F.M."/>
            <person name="Stajich J.E."/>
            <person name="Smith M.E."/>
            <person name="Bonito G."/>
            <person name="Spatafora J.W."/>
        </authorList>
    </citation>
    <scope>NUCLEOTIDE SEQUENCE [LARGE SCALE GENOMIC DNA]</scope>
    <source>
        <strain evidence="3 4">GMNB39</strain>
    </source>
</reference>